<gene>
    <name evidence="2" type="ORF">B9Z44_11715</name>
</gene>
<comment type="caution">
    <text evidence="2">The sequence shown here is derived from an EMBL/GenBank/DDBJ whole genome shotgun (WGS) entry which is preliminary data.</text>
</comment>
<evidence type="ECO:0000313" key="2">
    <source>
        <dbReference type="EMBL" id="PUE60177.1"/>
    </source>
</evidence>
<proteinExistence type="predicted"/>
<dbReference type="EMBL" id="NESP01000001">
    <property type="protein sequence ID" value="PUE60177.1"/>
    <property type="molecule type" value="Genomic_DNA"/>
</dbReference>
<keyword evidence="3" id="KW-1185">Reference proteome</keyword>
<protein>
    <submittedName>
        <fullName evidence="2">Uncharacterized protein</fullName>
    </submittedName>
</protein>
<accession>A0A315G3A4</accession>
<sequence length="73" mass="7983">MSYPHYPQVAVSTIKFMKKHNYFHKAKVIASFALLGTVIAGAFFSAFVDFDLRPYGAAIGGAGAVALKLYQIR</sequence>
<feature type="transmembrane region" description="Helical" evidence="1">
    <location>
        <begin position="54"/>
        <end position="70"/>
    </location>
</feature>
<keyword evidence="1" id="KW-0472">Membrane</keyword>
<reference evidence="2 3" key="1">
    <citation type="submission" date="2017-04" db="EMBL/GenBank/DDBJ databases">
        <title>Unexpected and diverse lifestyles within the genus Limnohabitans.</title>
        <authorList>
            <person name="Kasalicky V."/>
            <person name="Mehrshad M."/>
            <person name="Andrei S.-A."/>
            <person name="Salcher M."/>
            <person name="Kratochvilova H."/>
            <person name="Simek K."/>
            <person name="Ghai R."/>
        </authorList>
    </citation>
    <scope>NUCLEOTIDE SEQUENCE [LARGE SCALE GENOMIC DNA]</scope>
    <source>
        <strain evidence="2 3">MWH-C5</strain>
    </source>
</reference>
<keyword evidence="1" id="KW-0812">Transmembrane</keyword>
<evidence type="ECO:0000256" key="1">
    <source>
        <dbReference type="SAM" id="Phobius"/>
    </source>
</evidence>
<keyword evidence="1" id="KW-1133">Transmembrane helix</keyword>
<organism evidence="2 3">
    <name type="scientific">Limnohabitans curvus</name>
    <dbReference type="NCBI Taxonomy" id="323423"/>
    <lineage>
        <taxon>Bacteria</taxon>
        <taxon>Pseudomonadati</taxon>
        <taxon>Pseudomonadota</taxon>
        <taxon>Betaproteobacteria</taxon>
        <taxon>Burkholderiales</taxon>
        <taxon>Comamonadaceae</taxon>
        <taxon>Limnohabitans</taxon>
    </lineage>
</organism>
<dbReference type="Proteomes" id="UP000251341">
    <property type="component" value="Unassembled WGS sequence"/>
</dbReference>
<dbReference type="AlphaFoldDB" id="A0A315G3A4"/>
<evidence type="ECO:0000313" key="3">
    <source>
        <dbReference type="Proteomes" id="UP000251341"/>
    </source>
</evidence>
<feature type="transmembrane region" description="Helical" evidence="1">
    <location>
        <begin position="28"/>
        <end position="48"/>
    </location>
</feature>
<name>A0A315G3A4_9BURK</name>